<accession>D0UWB4</accession>
<dbReference type="EMBL" id="GQ919031">
    <property type="protein sequence ID" value="ACX71086.1"/>
    <property type="molecule type" value="Genomic_DNA"/>
</dbReference>
<proteinExistence type="predicted"/>
<name>D0UWB4_9CAUD</name>
<organism evidence="1 2">
    <name type="scientific">Streptomyces phage ZL12</name>
    <dbReference type="NCBI Taxonomy" id="2570911"/>
    <lineage>
        <taxon>Viruses</taxon>
        <taxon>Duplodnaviria</taxon>
        <taxon>Heunggongvirae</taxon>
        <taxon>Uroviricota</taxon>
        <taxon>Caudoviricetes</taxon>
        <taxon>Fuzanglongvirus</taxon>
        <taxon>Fuzanglongvirus ZL12</taxon>
    </lineage>
</organism>
<evidence type="ECO:0000313" key="2">
    <source>
        <dbReference type="Proteomes" id="UP000298310"/>
    </source>
</evidence>
<reference evidence="1 2" key="1">
    <citation type="journal article" date="2010" name="J. Bacteriol.">
        <title>Characterization of the replication, transfer, and plasmid/lytic phage cycle of the Streptomyces plasmid-phage pZL12.</title>
        <authorList>
            <person name="Zhong L."/>
            <person name="Cheng Q."/>
            <person name="Tian X."/>
            <person name="Zhao L."/>
            <person name="Qin Z."/>
        </authorList>
    </citation>
    <scope>NUCLEOTIDE SEQUENCE [LARGE SCALE GENOMIC DNA]</scope>
</reference>
<evidence type="ECO:0000313" key="1">
    <source>
        <dbReference type="EMBL" id="ACX71086.1"/>
    </source>
</evidence>
<keyword evidence="2" id="KW-1185">Reference proteome</keyword>
<sequence>MTERPHEHGSYYWNADSPHCKHGAEPDWNTDGEAWDRWSDKHPVSDDGHICLDAPAGEACLDCSTEEGDMVPWADCRTREHARPKHGIVPNPGVEHQQVAVWIGTRECLERDCEDYFTEDGDEIPGKDRCFHIREEQACSCQRGEDGEYSDTLCTATANAAA</sequence>
<gene>
    <name evidence="1" type="ORF">pZL12.9c</name>
</gene>
<dbReference type="KEGG" id="vg:80142625"/>
<protein>
    <submittedName>
        <fullName evidence="1">Uncharacterized protein</fullName>
    </submittedName>
</protein>
<dbReference type="Proteomes" id="UP000298310">
    <property type="component" value="Segment"/>
</dbReference>